<dbReference type="PANTHER" id="PTHR10138">
    <property type="entry name" value="TRYPTOPHAN 2,3-DIOXYGENASE"/>
    <property type="match status" value="1"/>
</dbReference>
<comment type="pathway">
    <text evidence="1">Amino-acid degradation; L-tryptophan degradation via kynurenine pathway; L-kynurenine from L-tryptophan: step 1/2.</text>
</comment>
<dbReference type="Proteomes" id="UP000032254">
    <property type="component" value="Unassembled WGS sequence"/>
</dbReference>
<evidence type="ECO:0000256" key="1">
    <source>
        <dbReference type="HAMAP-Rule" id="MF_01972"/>
    </source>
</evidence>
<feature type="compositionally biased region" description="Acidic residues" evidence="2">
    <location>
        <begin position="234"/>
        <end position="245"/>
    </location>
</feature>
<dbReference type="GO" id="GO:0019442">
    <property type="term" value="P:L-tryptophan catabolic process to acetyl-CoA"/>
    <property type="evidence" value="ECO:0007669"/>
    <property type="project" value="TreeGrafter"/>
</dbReference>
<accession>A0A0D0UXG8</accession>
<dbReference type="HAMAP" id="MF_01972">
    <property type="entry name" value="T23O"/>
    <property type="match status" value="1"/>
</dbReference>
<dbReference type="Pfam" id="PF03301">
    <property type="entry name" value="Trp_dioxygenase"/>
    <property type="match status" value="1"/>
</dbReference>
<dbReference type="InterPro" id="IPR037217">
    <property type="entry name" value="Trp/Indoleamine_2_3_dOase-like"/>
</dbReference>
<evidence type="ECO:0000256" key="2">
    <source>
        <dbReference type="SAM" id="MobiDB-lite"/>
    </source>
</evidence>
<dbReference type="UniPathway" id="UPA00333">
    <property type="reaction ID" value="UER00453"/>
</dbReference>
<dbReference type="EC" id="1.13.11.11" evidence="1"/>
<dbReference type="Gene3D" id="1.20.58.480">
    <property type="match status" value="1"/>
</dbReference>
<dbReference type="RefSeq" id="WP_043966286.1">
    <property type="nucleotide sequence ID" value="NZ_JBEZEN010000050.1"/>
</dbReference>
<comment type="catalytic activity">
    <reaction evidence="1">
        <text>L-tryptophan + O2 = N-formyl-L-kynurenine</text>
        <dbReference type="Rhea" id="RHEA:24536"/>
        <dbReference type="ChEBI" id="CHEBI:15379"/>
        <dbReference type="ChEBI" id="CHEBI:57912"/>
        <dbReference type="ChEBI" id="CHEBI:58629"/>
        <dbReference type="EC" id="1.13.11.11"/>
    </reaction>
</comment>
<dbReference type="PANTHER" id="PTHR10138:SF0">
    <property type="entry name" value="TRYPTOPHAN 2,3-DIOXYGENASE"/>
    <property type="match status" value="1"/>
</dbReference>
<dbReference type="SUPFAM" id="SSF140959">
    <property type="entry name" value="Indolic compounds 2,3-dioxygenase-like"/>
    <property type="match status" value="1"/>
</dbReference>
<comment type="cofactor">
    <cofactor evidence="1">
        <name>heme</name>
        <dbReference type="ChEBI" id="CHEBI:30413"/>
    </cofactor>
    <text evidence="1">Binds 1 heme group per subunit.</text>
</comment>
<dbReference type="GO" id="GO:0019441">
    <property type="term" value="P:L-tryptophan catabolic process to kynurenine"/>
    <property type="evidence" value="ECO:0007669"/>
    <property type="project" value="UniProtKB-UniRule"/>
</dbReference>
<reference evidence="3 4" key="1">
    <citation type="submission" date="2015-01" db="EMBL/GenBank/DDBJ databases">
        <title>Sequencing and annotation of Micromonospora carbonacea strain JXNU-1 genome.</title>
        <authorList>
            <person name="Long Z."/>
            <person name="Huang Y."/>
            <person name="Jiang Y."/>
        </authorList>
    </citation>
    <scope>NUCLEOTIDE SEQUENCE [LARGE SCALE GENOMIC DNA]</scope>
    <source>
        <strain evidence="3 4">JXNU-1</strain>
    </source>
</reference>
<comment type="caution">
    <text evidence="3">The sequence shown here is derived from an EMBL/GenBank/DDBJ whole genome shotgun (WGS) entry which is preliminary data.</text>
</comment>
<comment type="caution">
    <text evidence="1">Lacks conserved residue(s) required for the propagation of feature annotation.</text>
</comment>
<keyword evidence="1" id="KW-0349">Heme</keyword>
<dbReference type="GO" id="GO:0020037">
    <property type="term" value="F:heme binding"/>
    <property type="evidence" value="ECO:0007669"/>
    <property type="project" value="UniProtKB-UniRule"/>
</dbReference>
<feature type="region of interest" description="Disordered" evidence="2">
    <location>
        <begin position="234"/>
        <end position="253"/>
    </location>
</feature>
<keyword evidence="4" id="KW-1185">Reference proteome</keyword>
<dbReference type="AlphaFoldDB" id="A0A0D0UXG8"/>
<name>A0A0D0UXG8_9ACTN</name>
<keyword evidence="1" id="KW-0560">Oxidoreductase</keyword>
<evidence type="ECO:0000313" key="3">
    <source>
        <dbReference type="EMBL" id="KIR63387.1"/>
    </source>
</evidence>
<gene>
    <name evidence="1" type="primary">kynA</name>
    <name evidence="3" type="ORF">TK50_21425</name>
</gene>
<dbReference type="EMBL" id="JXSX01000002">
    <property type="protein sequence ID" value="KIR63387.1"/>
    <property type="molecule type" value="Genomic_DNA"/>
</dbReference>
<feature type="binding site" description="axial binding residue" evidence="1">
    <location>
        <position position="278"/>
    </location>
    <ligand>
        <name>heme</name>
        <dbReference type="ChEBI" id="CHEBI:30413"/>
    </ligand>
    <ligandPart>
        <name>Fe</name>
        <dbReference type="ChEBI" id="CHEBI:18248"/>
    </ligandPart>
</feature>
<dbReference type="GO" id="GO:0046872">
    <property type="term" value="F:metal ion binding"/>
    <property type="evidence" value="ECO:0007669"/>
    <property type="project" value="UniProtKB-KW"/>
</dbReference>
<comment type="similarity">
    <text evidence="1">Belongs to the tryptophan 2,3-dioxygenase family.</text>
</comment>
<dbReference type="PATRIC" id="fig|47853.6.peg.4487"/>
<protein>
    <recommendedName>
        <fullName evidence="1">Tryptophan 2,3-dioxygenase</fullName>
        <shortName evidence="1">TDO</shortName>
        <ecNumber evidence="1">1.13.11.11</ecNumber>
    </recommendedName>
    <alternativeName>
        <fullName evidence="1">Tryptamin 2,3-dioxygenase</fullName>
    </alternativeName>
    <alternativeName>
        <fullName evidence="1">Tryptophan oxygenase</fullName>
        <shortName evidence="1">TO</shortName>
        <shortName evidence="1">TRPO</shortName>
    </alternativeName>
    <alternativeName>
        <fullName evidence="1">Tryptophan pyrrolase</fullName>
    </alternativeName>
    <alternativeName>
        <fullName evidence="1">Tryptophanase</fullName>
    </alternativeName>
</protein>
<evidence type="ECO:0000313" key="4">
    <source>
        <dbReference type="Proteomes" id="UP000032254"/>
    </source>
</evidence>
<dbReference type="GeneID" id="301306615"/>
<feature type="binding site" evidence="1">
    <location>
        <position position="135"/>
    </location>
    <ligand>
        <name>substrate</name>
    </ligand>
</feature>
<comment type="function">
    <text evidence="1">Heme-dependent dioxygenase that catalyzes the oxidative cleavage of the L-tryptophan (L-Trp) pyrrole ring and converts L-tryptophan to N-formyl-L-kynurenine. Catalyzes the oxidative cleavage of the indole moiety.</text>
</comment>
<comment type="subunit">
    <text evidence="1">Homotetramer.</text>
</comment>
<sequence length="320" mass="35334">MEQTDLRVPAPATVVRPATPRQRAARAARNGGEPTLDFADRVPYDAYVHASTLHRLQQPLSDDPGEMSFLMVSQIMELYFGLTRHELREAQRCLRADRVRAALAPLRRAALHLEGLNAAWKGLRWMTPADFNRFRNLLGEGSGFQSAMYRHLEFTLGLRDAALIRPFRRQAEVHAELRATLAAPSLWDDVVALLARRGFAVPAEVLGRDVAEEHRPHPAVEAAWVAIYDDEEAADEEAGDGETTGEEAGAGGPGDELRLLGEALAEVAEQFGDWRWNHVKAVQRTMGAKVGSGGSAGLAWLQRSMARVVFPELWSARTAM</sequence>
<dbReference type="OrthoDB" id="9776847at2"/>
<keyword evidence="1 3" id="KW-0223">Dioxygenase</keyword>
<organism evidence="3 4">
    <name type="scientific">Micromonospora haikouensis</name>
    <dbReference type="NCBI Taxonomy" id="686309"/>
    <lineage>
        <taxon>Bacteria</taxon>
        <taxon>Bacillati</taxon>
        <taxon>Actinomycetota</taxon>
        <taxon>Actinomycetes</taxon>
        <taxon>Micromonosporales</taxon>
        <taxon>Micromonosporaceae</taxon>
        <taxon>Micromonospora</taxon>
    </lineage>
</organism>
<keyword evidence="1" id="KW-0479">Metal-binding</keyword>
<dbReference type="InterPro" id="IPR004981">
    <property type="entry name" value="Trp_2_3_dOase"/>
</dbReference>
<proteinExistence type="inferred from homology"/>
<dbReference type="GO" id="GO:0004833">
    <property type="term" value="F:L-tryptophan 2,3-dioxygenase activity"/>
    <property type="evidence" value="ECO:0007669"/>
    <property type="project" value="UniProtKB-UniRule"/>
</dbReference>
<keyword evidence="1" id="KW-0408">Iron</keyword>
<keyword evidence="1" id="KW-0823">Tryptophan catabolism</keyword>